<dbReference type="EMBL" id="CDMZ01001984">
    <property type="protein sequence ID" value="CEM40151.1"/>
    <property type="molecule type" value="Genomic_DNA"/>
</dbReference>
<dbReference type="InterPro" id="IPR003594">
    <property type="entry name" value="HATPase_dom"/>
</dbReference>
<organism evidence="3">
    <name type="scientific">Chromera velia CCMP2878</name>
    <dbReference type="NCBI Taxonomy" id="1169474"/>
    <lineage>
        <taxon>Eukaryota</taxon>
        <taxon>Sar</taxon>
        <taxon>Alveolata</taxon>
        <taxon>Colpodellida</taxon>
        <taxon>Chromeraceae</taxon>
        <taxon>Chromera</taxon>
    </lineage>
</organism>
<feature type="compositionally biased region" description="Basic and acidic residues" evidence="1">
    <location>
        <begin position="1101"/>
        <end position="1122"/>
    </location>
</feature>
<evidence type="ECO:0000313" key="3">
    <source>
        <dbReference type="EMBL" id="CEM40151.1"/>
    </source>
</evidence>
<proteinExistence type="predicted"/>
<feature type="region of interest" description="Disordered" evidence="1">
    <location>
        <begin position="477"/>
        <end position="512"/>
    </location>
</feature>
<gene>
    <name evidence="3" type="ORF">Cvel_862</name>
</gene>
<feature type="region of interest" description="Disordered" evidence="1">
    <location>
        <begin position="55"/>
        <end position="109"/>
    </location>
</feature>
<dbReference type="SUPFAM" id="SSF55874">
    <property type="entry name" value="ATPase domain of HSP90 chaperone/DNA topoisomerase II/histidine kinase"/>
    <property type="match status" value="1"/>
</dbReference>
<dbReference type="AlphaFoldDB" id="A0A0G4H8N4"/>
<name>A0A0G4H8N4_9ALVE</name>
<dbReference type="PANTHER" id="PTHR12205">
    <property type="entry name" value="CENTROMERE/KINETOCHORE PROTEIN ZW10"/>
    <property type="match status" value="1"/>
</dbReference>
<dbReference type="GO" id="GO:0007094">
    <property type="term" value="P:mitotic spindle assembly checkpoint signaling"/>
    <property type="evidence" value="ECO:0007669"/>
    <property type="project" value="TreeGrafter"/>
</dbReference>
<accession>A0A0G4H8N4</accession>
<dbReference type="PANTHER" id="PTHR12205:SF0">
    <property type="entry name" value="CENTROMERE_KINETOCHORE PROTEIN ZW10 HOMOLOG"/>
    <property type="match status" value="1"/>
</dbReference>
<dbReference type="PROSITE" id="PS50109">
    <property type="entry name" value="HIS_KIN"/>
    <property type="match status" value="1"/>
</dbReference>
<feature type="domain" description="Histidine kinase" evidence="2">
    <location>
        <begin position="1"/>
        <end position="57"/>
    </location>
</feature>
<feature type="compositionally biased region" description="Gly residues" evidence="1">
    <location>
        <begin position="1052"/>
        <end position="1063"/>
    </location>
</feature>
<evidence type="ECO:0000256" key="1">
    <source>
        <dbReference type="SAM" id="MobiDB-lite"/>
    </source>
</evidence>
<reference evidence="3" key="1">
    <citation type="submission" date="2014-11" db="EMBL/GenBank/DDBJ databases">
        <authorList>
            <person name="Otto D Thomas"/>
            <person name="Naeem Raeece"/>
        </authorList>
    </citation>
    <scope>NUCLEOTIDE SEQUENCE</scope>
</reference>
<sequence>MTDTGAGLSSADKEKLFLPYSQIRAGELHRGGGTGLGLCISKMFVEAHWGGRVGVESGGPGAIASPPTNRRRRSPTKTFAPSPPRLPDAVVSPPAFQQNALPEPDETPAGLPTQMLDQVRVHAADFDCLVVDDIWIEELQKQRDQANLERGEACLKLVPLPVDLSEDGDYAAGGAGAYIVSSSGCMDHSDSKAWAICRRGGKAETHPSSAQKMIKDLDRWIQATQSQVLALVDAHEPDFIRVSENVSGLKCEVQSIFEGLQHIQQALNAKEGQGSEVLKLKASLEDRQRLQAEADTLATLARFLKAICSVDELFSSFDAHFRSWDFCNAADDLLDIRRSLGELSAARMSEEPPLILNLKGEFLSRHAILLERLDSIFVRMFAFERGVLRVTPEVLPLKSEIAVENSPQGIPSRQHLGMGSIQTKNSFGTGKLWVAFKALGLLNVKLGALAKGIARNCLAPLAHAGTEAASAAAAASAASGSVSSGGKRSRDKSKAKGGASSGARKGEETSPNLIRICADVDRTQQPPSSSASPSAAAPRSELLTWRLRVVRGDRERRADENSGGRANRREGAEEKENDRDREGGGNQIVPGGNSTVAQAHVQESLVSLFAFLRDAVQRGLEGSFAFEKLGRCLWPAVVECLSRKMDVLPEALGVLVDLETSAKSLGFIGRACNSLSEAASQSAEQLRERRAQELLAESRSLVLSGDSRVVFVSDETEFGSISALTREHGGPREEEEAGAVTAEFRGLADRLSLSADGLTEEAHRGRRAQQAQAHGGKEEREGTGAATAASLRERATRLRNLTIGDDEGFFLLAACGVSRPVHRLCELMVEAMEGARQAAKKDKLTSARQLIMLTRQIAQLFVLLRVPAREAALRRDPRVAALFFSECSLIAHHLTSLPYSCLKSPELLERFGSFADSVLQIRRLQESHFCEAVVHMKDRILSPLESPPLEFSSIASDSAFSRTEARLAEATGHLQDVSTAVTRVLPIRVHLEVLGFLADAALLVVEDAVFALAEGQAGGAGGRNEEGGGLGGKAPLGVLSMLGKVQQAAGGAGAGWGGGGRQGGARKRGTQQLRAESLQALGHILLSIDGRLRPLLDAHHRAARDGRSRREKAAKAEERRAVEGSGGKGATLGGSASHSADSLSCWEDDEALGPLADAAIAWEREALRSPLLSSVMNQWERFQILKEFFHKDFVTMLERRIALKRLFSMDELRSLLTMKPPFGLTVEEGLGEVVI</sequence>
<dbReference type="VEuPathDB" id="CryptoDB:Cvel_862"/>
<feature type="region of interest" description="Disordered" evidence="1">
    <location>
        <begin position="1052"/>
        <end position="1071"/>
    </location>
</feature>
<feature type="compositionally biased region" description="Basic and acidic residues" evidence="1">
    <location>
        <begin position="554"/>
        <end position="583"/>
    </location>
</feature>
<dbReference type="GO" id="GO:0006888">
    <property type="term" value="P:endoplasmic reticulum to Golgi vesicle-mediated transport"/>
    <property type="evidence" value="ECO:0007669"/>
    <property type="project" value="TreeGrafter"/>
</dbReference>
<feature type="region of interest" description="Disordered" evidence="1">
    <location>
        <begin position="758"/>
        <end position="788"/>
    </location>
</feature>
<dbReference type="GO" id="GO:1990423">
    <property type="term" value="C:RZZ complex"/>
    <property type="evidence" value="ECO:0007669"/>
    <property type="project" value="TreeGrafter"/>
</dbReference>
<feature type="compositionally biased region" description="Low complexity" evidence="1">
    <location>
        <begin position="477"/>
        <end position="486"/>
    </location>
</feature>
<dbReference type="Gene3D" id="3.30.565.10">
    <property type="entry name" value="Histidine kinase-like ATPase, C-terminal domain"/>
    <property type="match status" value="1"/>
</dbReference>
<dbReference type="Pfam" id="PF02518">
    <property type="entry name" value="HATPase_c"/>
    <property type="match status" value="1"/>
</dbReference>
<dbReference type="Pfam" id="PF20666">
    <property type="entry name" value="ZW10_C"/>
    <property type="match status" value="1"/>
</dbReference>
<evidence type="ECO:0000259" key="2">
    <source>
        <dbReference type="PROSITE" id="PS50109"/>
    </source>
</evidence>
<dbReference type="InterPro" id="IPR048343">
    <property type="entry name" value="ZW10_C"/>
</dbReference>
<feature type="region of interest" description="Disordered" evidence="1">
    <location>
        <begin position="1101"/>
        <end position="1136"/>
    </location>
</feature>
<feature type="region of interest" description="Disordered" evidence="1">
    <location>
        <begin position="554"/>
        <end position="593"/>
    </location>
</feature>
<dbReference type="InterPro" id="IPR036890">
    <property type="entry name" value="HATPase_C_sf"/>
</dbReference>
<protein>
    <recommendedName>
        <fullName evidence="2">Histidine kinase domain-containing protein</fullName>
    </recommendedName>
</protein>
<dbReference type="GO" id="GO:0005737">
    <property type="term" value="C:cytoplasm"/>
    <property type="evidence" value="ECO:0007669"/>
    <property type="project" value="GOC"/>
</dbReference>
<dbReference type="InterPro" id="IPR005467">
    <property type="entry name" value="His_kinase_dom"/>
</dbReference>